<organism evidence="1 2">
    <name type="scientific">Choiromyces venosus 120613-1</name>
    <dbReference type="NCBI Taxonomy" id="1336337"/>
    <lineage>
        <taxon>Eukaryota</taxon>
        <taxon>Fungi</taxon>
        <taxon>Dikarya</taxon>
        <taxon>Ascomycota</taxon>
        <taxon>Pezizomycotina</taxon>
        <taxon>Pezizomycetes</taxon>
        <taxon>Pezizales</taxon>
        <taxon>Tuberaceae</taxon>
        <taxon>Choiromyces</taxon>
    </lineage>
</organism>
<sequence>MWLEIRHCRDAERRPINCMIRTNWISADMLLARTTSNLQFCYQSLLTYLPATGSTFDTVKQLGIGSGKVIYHTLYCKHEIYRTLIPNGNTAE</sequence>
<name>A0A3N4J7K3_9PEZI</name>
<keyword evidence="2" id="KW-1185">Reference proteome</keyword>
<protein>
    <submittedName>
        <fullName evidence="1">Uncharacterized protein</fullName>
    </submittedName>
</protein>
<dbReference type="Proteomes" id="UP000276215">
    <property type="component" value="Unassembled WGS sequence"/>
</dbReference>
<evidence type="ECO:0000313" key="1">
    <source>
        <dbReference type="EMBL" id="RPA93267.1"/>
    </source>
</evidence>
<dbReference type="EMBL" id="ML120456">
    <property type="protein sequence ID" value="RPA93267.1"/>
    <property type="molecule type" value="Genomic_DNA"/>
</dbReference>
<dbReference type="AlphaFoldDB" id="A0A3N4J7K3"/>
<gene>
    <name evidence="1" type="ORF">L873DRAFT_77030</name>
</gene>
<reference evidence="1 2" key="1">
    <citation type="journal article" date="2018" name="Nat. Ecol. Evol.">
        <title>Pezizomycetes genomes reveal the molecular basis of ectomycorrhizal truffle lifestyle.</title>
        <authorList>
            <person name="Murat C."/>
            <person name="Payen T."/>
            <person name="Noel B."/>
            <person name="Kuo A."/>
            <person name="Morin E."/>
            <person name="Chen J."/>
            <person name="Kohler A."/>
            <person name="Krizsan K."/>
            <person name="Balestrini R."/>
            <person name="Da Silva C."/>
            <person name="Montanini B."/>
            <person name="Hainaut M."/>
            <person name="Levati E."/>
            <person name="Barry K.W."/>
            <person name="Belfiori B."/>
            <person name="Cichocki N."/>
            <person name="Clum A."/>
            <person name="Dockter R.B."/>
            <person name="Fauchery L."/>
            <person name="Guy J."/>
            <person name="Iotti M."/>
            <person name="Le Tacon F."/>
            <person name="Lindquist E.A."/>
            <person name="Lipzen A."/>
            <person name="Malagnac F."/>
            <person name="Mello A."/>
            <person name="Molinier V."/>
            <person name="Miyauchi S."/>
            <person name="Poulain J."/>
            <person name="Riccioni C."/>
            <person name="Rubini A."/>
            <person name="Sitrit Y."/>
            <person name="Splivallo R."/>
            <person name="Traeger S."/>
            <person name="Wang M."/>
            <person name="Zifcakova L."/>
            <person name="Wipf D."/>
            <person name="Zambonelli A."/>
            <person name="Paolocci F."/>
            <person name="Nowrousian M."/>
            <person name="Ottonello S."/>
            <person name="Baldrian P."/>
            <person name="Spatafora J.W."/>
            <person name="Henrissat B."/>
            <person name="Nagy L.G."/>
            <person name="Aury J.M."/>
            <person name="Wincker P."/>
            <person name="Grigoriev I.V."/>
            <person name="Bonfante P."/>
            <person name="Martin F.M."/>
        </authorList>
    </citation>
    <scope>NUCLEOTIDE SEQUENCE [LARGE SCALE GENOMIC DNA]</scope>
    <source>
        <strain evidence="1 2">120613-1</strain>
    </source>
</reference>
<accession>A0A3N4J7K3</accession>
<evidence type="ECO:0000313" key="2">
    <source>
        <dbReference type="Proteomes" id="UP000276215"/>
    </source>
</evidence>
<proteinExistence type="predicted"/>